<dbReference type="EMBL" id="CP027033">
    <property type="protein sequence ID" value="AXR83130.1"/>
    <property type="molecule type" value="Genomic_DNA"/>
</dbReference>
<evidence type="ECO:0000256" key="1">
    <source>
        <dbReference type="SAM" id="MobiDB-lite"/>
    </source>
</evidence>
<evidence type="ECO:0000313" key="5">
    <source>
        <dbReference type="Proteomes" id="UP000258707"/>
    </source>
</evidence>
<accession>A0A346PIL4</accession>
<dbReference type="EMBL" id="CP024047">
    <property type="protein sequence ID" value="AXR79359.1"/>
    <property type="molecule type" value="Genomic_DNA"/>
</dbReference>
<reference evidence="4" key="2">
    <citation type="submission" date="2018-02" db="EMBL/GenBank/DDBJ databases">
        <title>Phenotypic and genomic properties of facultatively anaerobic sulfur-reducing natronoarchaea from hypersaline soda lakes.</title>
        <authorList>
            <person name="Sorokin D.Y."/>
            <person name="Kublanov I.V."/>
            <person name="Roman P."/>
            <person name="Sinninghe Damste J.S."/>
            <person name="Golyshin P.N."/>
            <person name="Rojo D."/>
            <person name="Ciordia S."/>
            <person name="Mena M.D.C."/>
            <person name="Ferrer M."/>
            <person name="Messina E."/>
            <person name="Smedile F."/>
            <person name="La Spada G."/>
            <person name="La Cono V."/>
            <person name="Yakimov M.M."/>
        </authorList>
    </citation>
    <scope>NUCLEOTIDE SEQUENCE [LARGE SCALE GENOMIC DNA]</scope>
    <source>
        <strain evidence="4">AArc-Mg</strain>
    </source>
</reference>
<feature type="region of interest" description="Disordered" evidence="1">
    <location>
        <begin position="1"/>
        <end position="33"/>
    </location>
</feature>
<dbReference type="InterPro" id="IPR047676">
    <property type="entry name" value="FxLYD_dom"/>
</dbReference>
<gene>
    <name evidence="2" type="ORF">AArc1_3052</name>
    <name evidence="3" type="ORF">AArcMg_3144</name>
</gene>
<evidence type="ECO:0000313" key="3">
    <source>
        <dbReference type="EMBL" id="AXR83130.1"/>
    </source>
</evidence>
<reference evidence="2" key="3">
    <citation type="journal article" date="2019" name="Int. J. Syst. Evol. Microbiol.">
        <title>Natronolimnobius sulfurireducens sp. nov. and Halalkaliarchaeum desulfuricum gen. nov., sp. nov., the first sulfur-respiring alkaliphilic haloarchaea from hypersaline alkaline lakes.</title>
        <authorList>
            <person name="Sorokin D.Y."/>
            <person name="Yakimov M."/>
            <person name="Messina E."/>
            <person name="Merkel A.Y."/>
            <person name="Bale N.J."/>
            <person name="Sinninghe Damste J.S."/>
        </authorList>
    </citation>
    <scope>NUCLEOTIDE SEQUENCE</scope>
    <source>
        <strain evidence="3">AArc-Mg</strain>
        <strain evidence="2">AArc1</strain>
    </source>
</reference>
<name>A0A346PIL4_9EURY</name>
<sequence>MAGCVARGDDDDADGERLDGEPGDGPPPDHVEITDHDLSRAHIRATCTFEAGPGDRENKVQRNIVTGTVANASATPLERVVVDATVYDESETKLGTYSDQTDTLDSMAIWEFEILVFEEADDIETYDVELETLDW</sequence>
<dbReference type="Proteomes" id="UP000258613">
    <property type="component" value="Chromosome"/>
</dbReference>
<protein>
    <submittedName>
        <fullName evidence="2">Uncharacterized protein</fullName>
    </submittedName>
</protein>
<dbReference type="Proteomes" id="UP000258707">
    <property type="component" value="Chromosome"/>
</dbReference>
<dbReference type="KEGG" id="nan:AArc1_3052"/>
<proteinExistence type="predicted"/>
<dbReference type="KEGG" id="nag:AArcMg_3144"/>
<evidence type="ECO:0000313" key="4">
    <source>
        <dbReference type="Proteomes" id="UP000258613"/>
    </source>
</evidence>
<keyword evidence="4" id="KW-1185">Reference proteome</keyword>
<accession>A0A346PUD5</accession>
<evidence type="ECO:0000313" key="2">
    <source>
        <dbReference type="EMBL" id="AXR79359.1"/>
    </source>
</evidence>
<reference evidence="5" key="1">
    <citation type="submission" date="2017-10" db="EMBL/GenBank/DDBJ databases">
        <title>Phenotypic and genomic properties of facultatively anaerobic sulfur-reducing natronoarchaea from hypersaline soda lakes.</title>
        <authorList>
            <person name="Sorokin D.Y."/>
            <person name="Kublanov I.V."/>
            <person name="Roman P."/>
            <person name="Sinninghe Damste J.S."/>
            <person name="Golyshin P.N."/>
            <person name="Rojo D."/>
            <person name="Ciordia S."/>
            <person name="Mena Md.C."/>
            <person name="Ferrer M."/>
            <person name="Messina E."/>
            <person name="Smedile F."/>
            <person name="La Spada G."/>
            <person name="La Cono V."/>
            <person name="Yakimov M.M."/>
        </authorList>
    </citation>
    <scope>NUCLEOTIDE SEQUENCE [LARGE SCALE GENOMIC DNA]</scope>
    <source>
        <strain evidence="5">AArc1</strain>
    </source>
</reference>
<organism evidence="2 5">
    <name type="scientific">Natrarchaeobaculum sulfurireducens</name>
    <dbReference type="NCBI Taxonomy" id="2044521"/>
    <lineage>
        <taxon>Archaea</taxon>
        <taxon>Methanobacteriati</taxon>
        <taxon>Methanobacteriota</taxon>
        <taxon>Stenosarchaea group</taxon>
        <taxon>Halobacteria</taxon>
        <taxon>Halobacteriales</taxon>
        <taxon>Natrialbaceae</taxon>
        <taxon>Natrarchaeobaculum</taxon>
    </lineage>
</organism>
<dbReference type="AlphaFoldDB" id="A0A346PIL4"/>
<dbReference type="NCBIfam" id="NF038353">
    <property type="entry name" value="FxLYD_dom"/>
    <property type="match status" value="1"/>
</dbReference>